<name>A0A5K1VNR7_ENTHI</name>
<gene>
    <name evidence="2" type="ORF">CL6EHI_104580</name>
</gene>
<sequence length="251" mass="29236">MKILFILIIYTNALTVFEEYNNRSKQAQRELLIEHLKRQNSLRLLGKVAGSSLSYNEIIQGLIKQNTIEAQEGKVSEKKFKQLIDDRNKEVEQKRMELLRRLAQNEIDSDQAKLNELKRSALVATTSTNTIDFTELQKTIEKKWRAQRKALIMLERARDAKNIALLEQTRNQQSPSYSSKKRAEFHFKVAQKRNKIATKAISRAQNANQKETLLILKKQAEIKNFALKNAKNVLKETSRKIKKFNIRDNLI</sequence>
<proteinExistence type="predicted"/>
<evidence type="ECO:0000256" key="1">
    <source>
        <dbReference type="SAM" id="Coils"/>
    </source>
</evidence>
<dbReference type="VEuPathDB" id="AmoebaDB:EHI5A_047820"/>
<organism evidence="2 3">
    <name type="scientific">Entamoeba histolytica</name>
    <dbReference type="NCBI Taxonomy" id="5759"/>
    <lineage>
        <taxon>Eukaryota</taxon>
        <taxon>Amoebozoa</taxon>
        <taxon>Evosea</taxon>
        <taxon>Archamoebae</taxon>
        <taxon>Mastigamoebida</taxon>
        <taxon>Entamoebidae</taxon>
        <taxon>Entamoeba</taxon>
    </lineage>
</organism>
<dbReference type="EMBL" id="BDEQ01000001">
    <property type="protein sequence ID" value="GAT94145.1"/>
    <property type="molecule type" value="Genomic_DNA"/>
</dbReference>
<dbReference type="OMA" id="YNEIMQG"/>
<dbReference type="Proteomes" id="UP000078387">
    <property type="component" value="Unassembled WGS sequence"/>
</dbReference>
<feature type="coiled-coil region" evidence="1">
    <location>
        <begin position="81"/>
        <end position="120"/>
    </location>
</feature>
<evidence type="ECO:0000313" key="3">
    <source>
        <dbReference type="Proteomes" id="UP000078387"/>
    </source>
</evidence>
<keyword evidence="1" id="KW-0175">Coiled coil</keyword>
<dbReference type="VEuPathDB" id="AmoebaDB:KM1_057280"/>
<dbReference type="VEuPathDB" id="AmoebaDB:EHI8A_023230"/>
<evidence type="ECO:0000313" key="2">
    <source>
        <dbReference type="EMBL" id="GAT94145.1"/>
    </source>
</evidence>
<comment type="caution">
    <text evidence="2">The sequence shown here is derived from an EMBL/GenBank/DDBJ whole genome shotgun (WGS) entry which is preliminary data.</text>
</comment>
<accession>A0A5K1VNR7</accession>
<protein>
    <submittedName>
        <fullName evidence="2">Uncharacterized protein</fullName>
    </submittedName>
</protein>
<dbReference type="VEuPathDB" id="AmoebaDB:EHI7A_026350"/>
<dbReference type="VEuPathDB" id="AmoebaDB:EHI_104580"/>
<reference evidence="2 3" key="1">
    <citation type="submission" date="2016-05" db="EMBL/GenBank/DDBJ databases">
        <title>First whole genome sequencing of Entamoeba histolytica HM1:IMSS-clone-6.</title>
        <authorList>
            <person name="Mukherjee Avik.K."/>
            <person name="Izumyama S."/>
            <person name="Nakada-Tsukui K."/>
            <person name="Nozaki T."/>
        </authorList>
    </citation>
    <scope>NUCLEOTIDE SEQUENCE [LARGE SCALE GENOMIC DNA]</scope>
    <source>
        <strain evidence="2 3">HM1:IMSS clone 6</strain>
    </source>
</reference>
<dbReference type="AlphaFoldDB" id="A0A5K1VNR7"/>